<feature type="region of interest" description="Disordered" evidence="1">
    <location>
        <begin position="1"/>
        <end position="140"/>
    </location>
</feature>
<evidence type="ECO:0000256" key="1">
    <source>
        <dbReference type="SAM" id="MobiDB-lite"/>
    </source>
</evidence>
<accession>A0AAD5XD70</accession>
<evidence type="ECO:0000313" key="3">
    <source>
        <dbReference type="Proteomes" id="UP001211907"/>
    </source>
</evidence>
<keyword evidence="3" id="KW-1185">Reference proteome</keyword>
<feature type="compositionally biased region" description="Polar residues" evidence="1">
    <location>
        <begin position="19"/>
        <end position="39"/>
    </location>
</feature>
<dbReference type="AlphaFoldDB" id="A0AAD5XD70"/>
<dbReference type="EMBL" id="JADGJH010002074">
    <property type="protein sequence ID" value="KAJ3104070.1"/>
    <property type="molecule type" value="Genomic_DNA"/>
</dbReference>
<feature type="compositionally biased region" description="Gly residues" evidence="1">
    <location>
        <begin position="110"/>
        <end position="126"/>
    </location>
</feature>
<feature type="region of interest" description="Disordered" evidence="1">
    <location>
        <begin position="195"/>
        <end position="225"/>
    </location>
</feature>
<protein>
    <submittedName>
        <fullName evidence="2">Uncharacterized protein</fullName>
    </submittedName>
</protein>
<feature type="compositionally biased region" description="Low complexity" evidence="1">
    <location>
        <begin position="40"/>
        <end position="59"/>
    </location>
</feature>
<sequence length="515" mass="56041">MDSNQHHAPGNPFLDPPTITRSGSRLVSGPSDQLQQSISPATAINPFNPFNPFLPASNNRANAAPTDNKSNTTISENYNPFRRASNNPSPAVIDEFDPLKSASTRLPVNGNGGSVSGGHTGGGGDGLMDRASDNVSSPPPPPYVEGALVSDERLAIALALGQDDLDQLKAAANAQLAADEALALRLQAEETLPNPAFASLQRPHSLTVPPPRSLPLPPSSPAHSPAVDLEDVLSDEELARIMQQEEEYAAYGLNEQVRTPNSAYSSNQPQPSNFYGVSYQPPSAGYISPAAPLHLGKPLFPQHSTDTIGKPYFDHGFPQETSILSKFSRSIDSSPQRDLDICFWGNNCITVLQGSQQLYYMNTLPQNRIEQYGSPNRTWTIQRNDWNGSYIYLLNRTTDTKIQLFDPTLKKSITCAHHPTRSNILSFTTITNSEKLGWTQDYELRVIHEKGLFGGTKSKLSGGIGAGNEDDLWAYQLKSVVEKNGLERFRIRVGGRGLGKIDLIIGSFISLQLLK</sequence>
<feature type="compositionally biased region" description="Pro residues" evidence="1">
    <location>
        <begin position="208"/>
        <end position="220"/>
    </location>
</feature>
<dbReference type="Proteomes" id="UP001211907">
    <property type="component" value="Unassembled WGS sequence"/>
</dbReference>
<reference evidence="2" key="1">
    <citation type="submission" date="2020-05" db="EMBL/GenBank/DDBJ databases">
        <title>Phylogenomic resolution of chytrid fungi.</title>
        <authorList>
            <person name="Stajich J.E."/>
            <person name="Amses K."/>
            <person name="Simmons R."/>
            <person name="Seto K."/>
            <person name="Myers J."/>
            <person name="Bonds A."/>
            <person name="Quandt C.A."/>
            <person name="Barry K."/>
            <person name="Liu P."/>
            <person name="Grigoriev I."/>
            <person name="Longcore J.E."/>
            <person name="James T.Y."/>
        </authorList>
    </citation>
    <scope>NUCLEOTIDE SEQUENCE</scope>
    <source>
        <strain evidence="2">JEL0513</strain>
    </source>
</reference>
<evidence type="ECO:0000313" key="2">
    <source>
        <dbReference type="EMBL" id="KAJ3104070.1"/>
    </source>
</evidence>
<organism evidence="2 3">
    <name type="scientific">Physocladia obscura</name>
    <dbReference type="NCBI Taxonomy" id="109957"/>
    <lineage>
        <taxon>Eukaryota</taxon>
        <taxon>Fungi</taxon>
        <taxon>Fungi incertae sedis</taxon>
        <taxon>Chytridiomycota</taxon>
        <taxon>Chytridiomycota incertae sedis</taxon>
        <taxon>Chytridiomycetes</taxon>
        <taxon>Chytridiales</taxon>
        <taxon>Chytriomycetaceae</taxon>
        <taxon>Physocladia</taxon>
    </lineage>
</organism>
<gene>
    <name evidence="2" type="ORF">HK100_004107</name>
</gene>
<proteinExistence type="predicted"/>
<feature type="compositionally biased region" description="Polar residues" evidence="1">
    <location>
        <begin position="65"/>
        <end position="89"/>
    </location>
</feature>
<name>A0AAD5XD70_9FUNG</name>
<comment type="caution">
    <text evidence="2">The sequence shown here is derived from an EMBL/GenBank/DDBJ whole genome shotgun (WGS) entry which is preliminary data.</text>
</comment>